<dbReference type="EMBL" id="MPPL01000001">
    <property type="protein sequence ID" value="OKS87508.1"/>
    <property type="molecule type" value="Genomic_DNA"/>
</dbReference>
<evidence type="ECO:0000259" key="6">
    <source>
        <dbReference type="PROSITE" id="PS50109"/>
    </source>
</evidence>
<organism evidence="9 10">
    <name type="scientific">Mucilaginibacter polytrichastri</name>
    <dbReference type="NCBI Taxonomy" id="1302689"/>
    <lineage>
        <taxon>Bacteria</taxon>
        <taxon>Pseudomonadati</taxon>
        <taxon>Bacteroidota</taxon>
        <taxon>Sphingobacteriia</taxon>
        <taxon>Sphingobacteriales</taxon>
        <taxon>Sphingobacteriaceae</taxon>
        <taxon>Mucilaginibacter</taxon>
    </lineage>
</organism>
<dbReference type="Pfam" id="PF08447">
    <property type="entry name" value="PAS_3"/>
    <property type="match status" value="1"/>
</dbReference>
<dbReference type="RefSeq" id="WP_074490105.1">
    <property type="nucleotide sequence ID" value="NZ_FPAM01000006.1"/>
</dbReference>
<dbReference type="Proteomes" id="UP000186720">
    <property type="component" value="Unassembled WGS sequence"/>
</dbReference>
<keyword evidence="10" id="KW-1185">Reference proteome</keyword>
<feature type="domain" description="PAC" evidence="8">
    <location>
        <begin position="207"/>
        <end position="259"/>
    </location>
</feature>
<dbReference type="InterPro" id="IPR005467">
    <property type="entry name" value="His_kinase_dom"/>
</dbReference>
<dbReference type="Gene3D" id="3.30.565.10">
    <property type="entry name" value="Histidine kinase-like ATPase, C-terminal domain"/>
    <property type="match status" value="1"/>
</dbReference>
<dbReference type="PROSITE" id="PS50112">
    <property type="entry name" value="PAS"/>
    <property type="match status" value="1"/>
</dbReference>
<dbReference type="GO" id="GO:0004673">
    <property type="term" value="F:protein histidine kinase activity"/>
    <property type="evidence" value="ECO:0007669"/>
    <property type="project" value="UniProtKB-EC"/>
</dbReference>
<sequence length="487" mass="56182">MTLFDTYLFDNDTPDLAQTINNINAGIWELDISTKKVKWSVGFYNILGYAPGEIECSYLNLVDNIIYYQDRATFLTSIDTDTIKQPEITYLRLLTKSGFEWFQNTIQRRDNLKTVGTIININQFKFLEFELETNSNLVSETNRLVKFGTWEIDPLANKLFLSEEALHIFELQNQFDSIEELIEYVEPEHRPLLKVAIDDCIKTGRPFHLDLLVRTDKGNVIWVKIKAVADIDGYGKCLFIKGIIQDIDLVKRQEENLKTSLNTVNDNNKRLQNFAYIVSHNLRSYAGNLKLMLNLHDESKDADDRKEILSHIKSISNSLDVTIKHLTEIVTIDTSKNNEKTLIEFELLFKNIINALKSNIQETNATINYDFTKCSHVYYLPAYLESIFHNLLSNSLKYRNPDRPLIITCESYIKDDHIFIVFEDNGIGIDMKRYGDKVFGLYQKFHNNQDAQGVGLYITRNQIESLGGCIEVESTVNAGTKFLIKLT</sequence>
<dbReference type="InterPro" id="IPR000700">
    <property type="entry name" value="PAS-assoc_C"/>
</dbReference>
<dbReference type="SUPFAM" id="SSF55785">
    <property type="entry name" value="PYP-like sensor domain (PAS domain)"/>
    <property type="match status" value="2"/>
</dbReference>
<dbReference type="PANTHER" id="PTHR43304:SF1">
    <property type="entry name" value="PAC DOMAIN-CONTAINING PROTEIN"/>
    <property type="match status" value="1"/>
</dbReference>
<keyword evidence="4" id="KW-0808">Transferase</keyword>
<dbReference type="InterPro" id="IPR003594">
    <property type="entry name" value="HATPase_dom"/>
</dbReference>
<evidence type="ECO:0000313" key="9">
    <source>
        <dbReference type="EMBL" id="OKS87508.1"/>
    </source>
</evidence>
<comment type="catalytic activity">
    <reaction evidence="1">
        <text>ATP + protein L-histidine = ADP + protein N-phospho-L-histidine.</text>
        <dbReference type="EC" id="2.7.13.3"/>
    </reaction>
</comment>
<dbReference type="STRING" id="1302689.RG47T_2969"/>
<feature type="domain" description="PAS" evidence="7">
    <location>
        <begin position="12"/>
        <end position="54"/>
    </location>
</feature>
<dbReference type="InterPro" id="IPR035965">
    <property type="entry name" value="PAS-like_dom_sf"/>
</dbReference>
<evidence type="ECO:0000313" key="10">
    <source>
        <dbReference type="Proteomes" id="UP000186720"/>
    </source>
</evidence>
<dbReference type="PANTHER" id="PTHR43304">
    <property type="entry name" value="PHYTOCHROME-LIKE PROTEIN CPH1"/>
    <property type="match status" value="1"/>
</dbReference>
<dbReference type="OrthoDB" id="1522284at2"/>
<dbReference type="Pfam" id="PF02518">
    <property type="entry name" value="HATPase_c"/>
    <property type="match status" value="1"/>
</dbReference>
<evidence type="ECO:0000256" key="5">
    <source>
        <dbReference type="ARBA" id="ARBA00022777"/>
    </source>
</evidence>
<reference evidence="9 10" key="1">
    <citation type="submission" date="2016-11" db="EMBL/GenBank/DDBJ databases">
        <title>Whole Genome Sequencing of Mucilaginibacter polytrichastri RG4-7(T) isolated from the moss sample.</title>
        <authorList>
            <person name="Li Y."/>
        </authorList>
    </citation>
    <scope>NUCLEOTIDE SEQUENCE [LARGE SCALE GENOMIC DNA]</scope>
    <source>
        <strain evidence="9 10">RG4-7</strain>
    </source>
</reference>
<dbReference type="AlphaFoldDB" id="A0A1Q6A0I4"/>
<dbReference type="CDD" id="cd00130">
    <property type="entry name" value="PAS"/>
    <property type="match status" value="1"/>
</dbReference>
<evidence type="ECO:0000256" key="4">
    <source>
        <dbReference type="ARBA" id="ARBA00022679"/>
    </source>
</evidence>
<dbReference type="InterPro" id="IPR052162">
    <property type="entry name" value="Sensor_kinase/Photoreceptor"/>
</dbReference>
<evidence type="ECO:0000259" key="7">
    <source>
        <dbReference type="PROSITE" id="PS50112"/>
    </source>
</evidence>
<dbReference type="InterPro" id="IPR036890">
    <property type="entry name" value="HATPase_C_sf"/>
</dbReference>
<feature type="domain" description="Histidine kinase" evidence="6">
    <location>
        <begin position="277"/>
        <end position="487"/>
    </location>
</feature>
<dbReference type="PROSITE" id="PS50113">
    <property type="entry name" value="PAC"/>
    <property type="match status" value="1"/>
</dbReference>
<dbReference type="InterPro" id="IPR000014">
    <property type="entry name" value="PAS"/>
</dbReference>
<dbReference type="Gene3D" id="3.30.450.20">
    <property type="entry name" value="PAS domain"/>
    <property type="match status" value="2"/>
</dbReference>
<evidence type="ECO:0000256" key="2">
    <source>
        <dbReference type="ARBA" id="ARBA00012438"/>
    </source>
</evidence>
<protein>
    <recommendedName>
        <fullName evidence="2">histidine kinase</fullName>
        <ecNumber evidence="2">2.7.13.3</ecNumber>
    </recommendedName>
</protein>
<evidence type="ECO:0000259" key="8">
    <source>
        <dbReference type="PROSITE" id="PS50113"/>
    </source>
</evidence>
<dbReference type="InterPro" id="IPR004358">
    <property type="entry name" value="Sig_transdc_His_kin-like_C"/>
</dbReference>
<accession>A0A1Q6A0I4</accession>
<dbReference type="PROSITE" id="PS50109">
    <property type="entry name" value="HIS_KIN"/>
    <property type="match status" value="1"/>
</dbReference>
<keyword evidence="3" id="KW-0597">Phosphoprotein</keyword>
<gene>
    <name evidence="9" type="ORF">RG47T_2969</name>
</gene>
<comment type="caution">
    <text evidence="9">The sequence shown here is derived from an EMBL/GenBank/DDBJ whole genome shotgun (WGS) entry which is preliminary data.</text>
</comment>
<dbReference type="SMART" id="SM00387">
    <property type="entry name" value="HATPase_c"/>
    <property type="match status" value="1"/>
</dbReference>
<evidence type="ECO:0000256" key="1">
    <source>
        <dbReference type="ARBA" id="ARBA00000085"/>
    </source>
</evidence>
<proteinExistence type="predicted"/>
<dbReference type="PRINTS" id="PR00344">
    <property type="entry name" value="BCTRLSENSOR"/>
</dbReference>
<dbReference type="InterPro" id="IPR013655">
    <property type="entry name" value="PAS_fold_3"/>
</dbReference>
<dbReference type="EC" id="2.7.13.3" evidence="2"/>
<dbReference type="SUPFAM" id="SSF55874">
    <property type="entry name" value="ATPase domain of HSP90 chaperone/DNA topoisomerase II/histidine kinase"/>
    <property type="match status" value="1"/>
</dbReference>
<evidence type="ECO:0000256" key="3">
    <source>
        <dbReference type="ARBA" id="ARBA00022553"/>
    </source>
</evidence>
<name>A0A1Q6A0I4_9SPHI</name>
<keyword evidence="5" id="KW-0418">Kinase</keyword>